<dbReference type="AlphaFoldDB" id="A0A0K8RH39"/>
<protein>
    <submittedName>
        <fullName evidence="2">Putative 5.3 kDa protein</fullName>
    </submittedName>
</protein>
<keyword evidence="1" id="KW-0732">Signal</keyword>
<evidence type="ECO:0000313" key="2">
    <source>
        <dbReference type="EMBL" id="JAA69814.1"/>
    </source>
</evidence>
<dbReference type="EMBL" id="GADI01003994">
    <property type="protein sequence ID" value="JAA69814.1"/>
    <property type="molecule type" value="mRNA"/>
</dbReference>
<name>A0A0K8RH39_IXORI</name>
<feature type="signal peptide" evidence="1">
    <location>
        <begin position="1"/>
        <end position="22"/>
    </location>
</feature>
<reference evidence="2" key="1">
    <citation type="submission" date="2012-12" db="EMBL/GenBank/DDBJ databases">
        <title>Identification and characterization of a phenylalanine ammonia-lyase gene family in Isatis indigotica Fort.</title>
        <authorList>
            <person name="Liu Q."/>
            <person name="Chen J."/>
            <person name="Zhou X."/>
            <person name="Di P."/>
            <person name="Xiao Y."/>
            <person name="Xuan H."/>
            <person name="Zhang L."/>
            <person name="Chen W."/>
        </authorList>
    </citation>
    <scope>NUCLEOTIDE SEQUENCE</scope>
    <source>
        <tissue evidence="2">Salivary gland</tissue>
    </source>
</reference>
<feature type="chain" id="PRO_5005517917" evidence="1">
    <location>
        <begin position="23"/>
        <end position="69"/>
    </location>
</feature>
<sequence>MRATTLFLVAVSLLVTAQLVWTCWRGNDGYYIEANKYCNKPCYSSKDCGWPCPYCKWNGYQKEKKKRCE</sequence>
<accession>A0A0K8RH39</accession>
<proteinExistence type="evidence at transcript level"/>
<evidence type="ECO:0000256" key="1">
    <source>
        <dbReference type="SAM" id="SignalP"/>
    </source>
</evidence>
<organism evidence="2">
    <name type="scientific">Ixodes ricinus</name>
    <name type="common">Common tick</name>
    <name type="synonym">Acarus ricinus</name>
    <dbReference type="NCBI Taxonomy" id="34613"/>
    <lineage>
        <taxon>Eukaryota</taxon>
        <taxon>Metazoa</taxon>
        <taxon>Ecdysozoa</taxon>
        <taxon>Arthropoda</taxon>
        <taxon>Chelicerata</taxon>
        <taxon>Arachnida</taxon>
        <taxon>Acari</taxon>
        <taxon>Parasitiformes</taxon>
        <taxon>Ixodida</taxon>
        <taxon>Ixodoidea</taxon>
        <taxon>Ixodidae</taxon>
        <taxon>Ixodinae</taxon>
        <taxon>Ixodes</taxon>
    </lineage>
</organism>